<dbReference type="PROSITE" id="PS50011">
    <property type="entry name" value="PROTEIN_KINASE_DOM"/>
    <property type="match status" value="1"/>
</dbReference>
<dbReference type="GO" id="GO:0005783">
    <property type="term" value="C:endoplasmic reticulum"/>
    <property type="evidence" value="ECO:0007669"/>
    <property type="project" value="UniProtKB-SubCell"/>
</dbReference>
<keyword evidence="6" id="KW-0256">Endoplasmic reticulum</keyword>
<evidence type="ECO:0000256" key="12">
    <source>
        <dbReference type="ARBA" id="ARBA00083741"/>
    </source>
</evidence>
<dbReference type="GO" id="GO:0006614">
    <property type="term" value="P:SRP-dependent cotranslational protein targeting to membrane"/>
    <property type="evidence" value="ECO:0007669"/>
    <property type="project" value="InterPro"/>
</dbReference>
<proteinExistence type="inferred from homology"/>
<dbReference type="InterPro" id="IPR011009">
    <property type="entry name" value="Kinase-like_dom_sf"/>
</dbReference>
<keyword evidence="5" id="KW-0963">Cytoplasm</keyword>
<reference evidence="16" key="1">
    <citation type="submission" date="2019-12" db="UniProtKB">
        <authorList>
            <consortium name="WormBaseParasite"/>
        </authorList>
    </citation>
    <scope>IDENTIFICATION</scope>
</reference>
<dbReference type="PANTHER" id="PTHR12860:SF0">
    <property type="entry name" value="SIGNAL RECOGNITION PARTICLE SUBUNIT SRP68"/>
    <property type="match status" value="1"/>
</dbReference>
<feature type="binding site" evidence="13">
    <location>
        <position position="834"/>
    </location>
    <ligand>
        <name>ATP</name>
        <dbReference type="ChEBI" id="CHEBI:30616"/>
    </ligand>
</feature>
<keyword evidence="9" id="KW-0539">Nucleus</keyword>
<keyword evidence="7" id="KW-0694">RNA-binding</keyword>
<keyword evidence="15" id="KW-1185">Reference proteome</keyword>
<comment type="subcellular location">
    <subcellularLocation>
        <location evidence="2">Cytoplasm</location>
    </subcellularLocation>
    <subcellularLocation>
        <location evidence="1">Endoplasmic reticulum</location>
    </subcellularLocation>
    <subcellularLocation>
        <location evidence="3">Nucleus</location>
        <location evidence="3">Nucleolus</location>
    </subcellularLocation>
</comment>
<dbReference type="InterPro" id="IPR000719">
    <property type="entry name" value="Prot_kinase_dom"/>
</dbReference>
<keyword evidence="8" id="KW-0733">Signal recognition particle</keyword>
<comment type="similarity">
    <text evidence="4">Belongs to the SRP68 family.</text>
</comment>
<dbReference type="GO" id="GO:0005524">
    <property type="term" value="F:ATP binding"/>
    <property type="evidence" value="ECO:0007669"/>
    <property type="project" value="UniProtKB-UniRule"/>
</dbReference>
<dbReference type="STRING" id="70415.A0A5S6QE69"/>
<dbReference type="Gene3D" id="1.10.3450.40">
    <property type="entry name" value="Signal recognition particle, SRP68 subunit, RNA-binding domain"/>
    <property type="match status" value="1"/>
</dbReference>
<dbReference type="InterPro" id="IPR038253">
    <property type="entry name" value="SRP68_N_sf"/>
</dbReference>
<dbReference type="GO" id="GO:0005047">
    <property type="term" value="F:signal recognition particle binding"/>
    <property type="evidence" value="ECO:0007669"/>
    <property type="project" value="InterPro"/>
</dbReference>
<keyword evidence="10" id="KW-0687">Ribonucleoprotein</keyword>
<evidence type="ECO:0000256" key="5">
    <source>
        <dbReference type="ARBA" id="ARBA00022490"/>
    </source>
</evidence>
<evidence type="ECO:0000256" key="3">
    <source>
        <dbReference type="ARBA" id="ARBA00004604"/>
    </source>
</evidence>
<protein>
    <recommendedName>
        <fullName evidence="11">Signal recognition particle subunit SRP68</fullName>
    </recommendedName>
    <alternativeName>
        <fullName evidence="12">Signal recognition particle 68 kDa protein</fullName>
    </alternativeName>
</protein>
<dbReference type="InterPro" id="IPR017441">
    <property type="entry name" value="Protein_kinase_ATP_BS"/>
</dbReference>
<evidence type="ECO:0000256" key="13">
    <source>
        <dbReference type="PROSITE-ProRule" id="PRU10141"/>
    </source>
</evidence>
<dbReference type="InterPro" id="IPR026258">
    <property type="entry name" value="SRP68"/>
</dbReference>
<evidence type="ECO:0000256" key="1">
    <source>
        <dbReference type="ARBA" id="ARBA00004240"/>
    </source>
</evidence>
<evidence type="ECO:0000256" key="11">
    <source>
        <dbReference type="ARBA" id="ARBA00029498"/>
    </source>
</evidence>
<dbReference type="Pfam" id="PF16969">
    <property type="entry name" value="SRP68"/>
    <property type="match status" value="1"/>
</dbReference>
<name>A0A5S6QE69_TRIMR</name>
<keyword evidence="13" id="KW-0547">Nucleotide-binding</keyword>
<dbReference type="Gene3D" id="3.30.200.20">
    <property type="entry name" value="Phosphorylase Kinase, domain 1"/>
    <property type="match status" value="1"/>
</dbReference>
<evidence type="ECO:0000256" key="2">
    <source>
        <dbReference type="ARBA" id="ARBA00004496"/>
    </source>
</evidence>
<dbReference type="PANTHER" id="PTHR12860">
    <property type="entry name" value="SIGNAL RECOGNITION PARTICLE 68 KDA PROTEIN"/>
    <property type="match status" value="1"/>
</dbReference>
<dbReference type="Gene3D" id="1.10.510.10">
    <property type="entry name" value="Transferase(Phosphotransferase) domain 1"/>
    <property type="match status" value="1"/>
</dbReference>
<evidence type="ECO:0000256" key="8">
    <source>
        <dbReference type="ARBA" id="ARBA00023135"/>
    </source>
</evidence>
<keyword evidence="13" id="KW-0067">ATP-binding</keyword>
<dbReference type="Proteomes" id="UP000046395">
    <property type="component" value="Unassembled WGS sequence"/>
</dbReference>
<dbReference type="FunFam" id="1.10.510.10:FF:000202">
    <property type="entry name" value="Dual specificity testis-specific protein kinase 2"/>
    <property type="match status" value="1"/>
</dbReference>
<feature type="domain" description="Protein kinase" evidence="14">
    <location>
        <begin position="805"/>
        <end position="1059"/>
    </location>
</feature>
<dbReference type="CDD" id="cd15481">
    <property type="entry name" value="SRP68-RBD"/>
    <property type="match status" value="1"/>
</dbReference>
<evidence type="ECO:0000259" key="14">
    <source>
        <dbReference type="PROSITE" id="PS50011"/>
    </source>
</evidence>
<dbReference type="GO" id="GO:0030942">
    <property type="term" value="F:endoplasmic reticulum signal peptide binding"/>
    <property type="evidence" value="ECO:0007669"/>
    <property type="project" value="InterPro"/>
</dbReference>
<dbReference type="GO" id="GO:0005829">
    <property type="term" value="C:cytosol"/>
    <property type="evidence" value="ECO:0007669"/>
    <property type="project" value="UniProtKB-ARBA"/>
</dbReference>
<dbReference type="Pfam" id="PF07714">
    <property type="entry name" value="PK_Tyr_Ser-Thr"/>
    <property type="match status" value="1"/>
</dbReference>
<dbReference type="PROSITE" id="PS00107">
    <property type="entry name" value="PROTEIN_KINASE_ATP"/>
    <property type="match status" value="1"/>
</dbReference>
<evidence type="ECO:0000256" key="4">
    <source>
        <dbReference type="ARBA" id="ARBA00009352"/>
    </source>
</evidence>
<sequence length="1407" mass="159198">MAMDGGFATVHILQLVKEAQQQHGLRHGDYQRYRQYCSRKLRRVRKSLKLTSGHESRSVRKLTAGVARTPDPKHLSLFVFEADRCWAYAMQLKQEAAPDNRKKFHLMRKMRAAVRNCHNLERACKEMENLDAATKLEVGAYSSWMQGCLHFEAKMWSNAAECFTTAKTIYQELSSITDSPALVDVYEQRCREIDPPLRFCQFSIGDSSALADLVQMRLQISDQPESTLLPDLNKLLTECRQKQANPTELEVVWCGRKVNFSKSVRTQSFYNSLLDLERQIEEVTEIDAKISLYEQALSECRDVMQCVREEAKGEVFKVKVVEGEQYDKLSHSNVLFLYLSYIRLRKSIERYVLMVEHVQRYAKKPQEAIRLYDLMLQNFSELQMLPLVQHDESFTNELSFFRALRCCCVADVFASQNKWLEALALFKRTLSYVDGIRMKGSVPSESFGCLTNERLRQLLMEASKGMYCSHVKCARVSEGKETAERSEKVDEPIMEHLDVFYKLSLADLKERVKLVRIPPNLQPIACKPLFFDLAFNYVHFPVILDDAVGKADGSKENQKAGGLGNLVRVYLNGVLPFDVYFNVYWILDILFSRERKCNDLYANAGTIRKDNTWAVPFRNAFTQEDNNVALVKPNAVHACARCEVRQLPLHLALMDQIEAAGVEVLEQFVRVCPRADTTFVPVGGISFDSLRCDPFQTAGSRSVEESPTPDGRHRAEEKWKRAYGHVLDMHYSDPICRWQTSAPMLGSGDGPRPFNRGSLDVSVPVDEEAGRWKKNEDLTCRVLFPATPSFMALKKAVLNLYRMEDFTLEPLGEGFFSEVYKVCHVVTGDVLVLKLNKVSSNRSNVLREVELMRKLRHPNVLRFRGACVDNGQMHALTEYCEVGGLDLLIASDEWSQLAWSVRVGLALDVSRGMEYIHSCGYMHRDLTSKNILCKRVGARLVAVIGDLGLACRIPFDSSKKLPVAGTPYWMAPECLNEEFYCEMADVFSYGIILCEMIAQIEADPDVMPRTATFGLDYIRYSELCPQDAPLDFVKLAFRCCLMDPDCRPKFVRIVPHVVALLKMLLRRDGGVCLSTGASSGSLTRGYRTKMSRRSSEVGLDSITGRLPHVNGFVSMSTSKEVARKDRVKYAELSCGNPVASVALARHIAAVDPFYQPMPPQSGNPFLTHKRFADGQKIYTESYFVKRRVVSPPDNEARVTDLQVTLGDHVSPSGSAECRIRRCCSLPCSASCSICKSASDAPDYVNANFCMGEEGLGLCRSDGLFLDMRENVPQQFFEEDRLFVNSKVCNRRQRIDRSSTPLIDVYIDQSVLISGDEGCSNGNVPQKASIHQEATRADGLPLQRYFAVDRTELNQSSYVFASEPTTSERTYLGYAKPTMSTFLCPKRVPDGRPHHCTVWTSSKRCVLL</sequence>
<dbReference type="GO" id="GO:0005786">
    <property type="term" value="C:signal recognition particle, endoplasmic reticulum targeting"/>
    <property type="evidence" value="ECO:0007669"/>
    <property type="project" value="UniProtKB-KW"/>
</dbReference>
<evidence type="ECO:0000256" key="7">
    <source>
        <dbReference type="ARBA" id="ARBA00022884"/>
    </source>
</evidence>
<evidence type="ECO:0000256" key="9">
    <source>
        <dbReference type="ARBA" id="ARBA00023242"/>
    </source>
</evidence>
<evidence type="ECO:0000313" key="16">
    <source>
        <dbReference type="WBParaSite" id="TMUE_1000005395.1"/>
    </source>
</evidence>
<dbReference type="InterPro" id="IPR034652">
    <property type="entry name" value="SRP68-RBD"/>
</dbReference>
<dbReference type="GO" id="GO:0008312">
    <property type="term" value="F:7S RNA binding"/>
    <property type="evidence" value="ECO:0007669"/>
    <property type="project" value="InterPro"/>
</dbReference>
<dbReference type="GO" id="GO:0005730">
    <property type="term" value="C:nucleolus"/>
    <property type="evidence" value="ECO:0007669"/>
    <property type="project" value="UniProtKB-SubCell"/>
</dbReference>
<evidence type="ECO:0000256" key="6">
    <source>
        <dbReference type="ARBA" id="ARBA00022824"/>
    </source>
</evidence>
<evidence type="ECO:0000313" key="15">
    <source>
        <dbReference type="Proteomes" id="UP000046395"/>
    </source>
</evidence>
<dbReference type="WBParaSite" id="TMUE_1000005395.1">
    <property type="protein sequence ID" value="TMUE_1000005395.1"/>
    <property type="gene ID" value="WBGene00289618"/>
</dbReference>
<accession>A0A5S6QE69</accession>
<dbReference type="SUPFAM" id="SSF56112">
    <property type="entry name" value="Protein kinase-like (PK-like)"/>
    <property type="match status" value="1"/>
</dbReference>
<dbReference type="GO" id="GO:0004672">
    <property type="term" value="F:protein kinase activity"/>
    <property type="evidence" value="ECO:0007669"/>
    <property type="project" value="InterPro"/>
</dbReference>
<dbReference type="InterPro" id="IPR001245">
    <property type="entry name" value="Ser-Thr/Tyr_kinase_cat_dom"/>
</dbReference>
<evidence type="ECO:0000256" key="10">
    <source>
        <dbReference type="ARBA" id="ARBA00023274"/>
    </source>
</evidence>
<dbReference type="FunFam" id="1.10.3450.40:FF:000001">
    <property type="entry name" value="Signal recognition particle subunit SRP68"/>
    <property type="match status" value="1"/>
</dbReference>
<organism evidence="15 16">
    <name type="scientific">Trichuris muris</name>
    <name type="common">Mouse whipworm</name>
    <dbReference type="NCBI Taxonomy" id="70415"/>
    <lineage>
        <taxon>Eukaryota</taxon>
        <taxon>Metazoa</taxon>
        <taxon>Ecdysozoa</taxon>
        <taxon>Nematoda</taxon>
        <taxon>Enoplea</taxon>
        <taxon>Dorylaimia</taxon>
        <taxon>Trichinellida</taxon>
        <taxon>Trichuridae</taxon>
        <taxon>Trichuris</taxon>
    </lineage>
</organism>